<keyword evidence="4 5" id="KW-0411">Iron-sulfur</keyword>
<proteinExistence type="predicted"/>
<name>A0A7W9W3E8_9FIRM</name>
<dbReference type="InterPro" id="IPR040085">
    <property type="entry name" value="MJ0674-like"/>
</dbReference>
<dbReference type="Pfam" id="PF04055">
    <property type="entry name" value="Radical_SAM"/>
    <property type="match status" value="1"/>
</dbReference>
<dbReference type="GO" id="GO:0016829">
    <property type="term" value="F:lyase activity"/>
    <property type="evidence" value="ECO:0007669"/>
    <property type="project" value="UniProtKB-KW"/>
</dbReference>
<accession>A0A7W9W3E8</accession>
<dbReference type="GeneID" id="85015780"/>
<evidence type="ECO:0000256" key="2">
    <source>
        <dbReference type="ARBA" id="ARBA00022723"/>
    </source>
</evidence>
<dbReference type="Gene3D" id="3.20.20.70">
    <property type="entry name" value="Aldolase class I"/>
    <property type="match status" value="1"/>
</dbReference>
<dbReference type="InterPro" id="IPR007197">
    <property type="entry name" value="rSAM"/>
</dbReference>
<evidence type="ECO:0000313" key="7">
    <source>
        <dbReference type="EMBL" id="MBB6042272.1"/>
    </source>
</evidence>
<dbReference type="InterPro" id="IPR058240">
    <property type="entry name" value="rSAM_sf"/>
</dbReference>
<evidence type="ECO:0000256" key="3">
    <source>
        <dbReference type="ARBA" id="ARBA00023004"/>
    </source>
</evidence>
<protein>
    <submittedName>
        <fullName evidence="7">Putative pyruvate formate lyase activating enzyme</fullName>
        <ecNumber evidence="7">1.97.1.4</ecNumber>
    </submittedName>
</protein>
<comment type="cofactor">
    <cofactor evidence="5">
        <name>[4Fe-4S] cluster</name>
        <dbReference type="ChEBI" id="CHEBI:49883"/>
    </cofactor>
    <text evidence="5">Binds 1 [4Fe-4S] cluster. The cluster is coordinated with 3 cysteines and an exchangeable S-adenosyl-L-methionine.</text>
</comment>
<dbReference type="RefSeq" id="WP_183684758.1">
    <property type="nucleotide sequence ID" value="NZ_JACHHH010000014.1"/>
</dbReference>
<dbReference type="PANTHER" id="PTHR43075">
    <property type="entry name" value="FORMATE LYASE ACTIVATING ENZYME, PUTATIVE (AFU_ORTHOLOGUE AFUA_2G15630)-RELATED"/>
    <property type="match status" value="1"/>
</dbReference>
<dbReference type="AlphaFoldDB" id="A0A7W9W3E8"/>
<dbReference type="GO" id="GO:0043365">
    <property type="term" value="F:[formate-C-acetyltransferase]-activating enzyme activity"/>
    <property type="evidence" value="ECO:0007669"/>
    <property type="project" value="UniProtKB-EC"/>
</dbReference>
<keyword evidence="7" id="KW-0560">Oxidoreductase</keyword>
<dbReference type="CDD" id="cd01335">
    <property type="entry name" value="Radical_SAM"/>
    <property type="match status" value="1"/>
</dbReference>
<dbReference type="SFLD" id="SFLDS00029">
    <property type="entry name" value="Radical_SAM"/>
    <property type="match status" value="1"/>
</dbReference>
<dbReference type="EMBL" id="JACHHH010000014">
    <property type="protein sequence ID" value="MBB6042272.1"/>
    <property type="molecule type" value="Genomic_DNA"/>
</dbReference>
<dbReference type="EC" id="1.97.1.4" evidence="7"/>
<organism evidence="7 8">
    <name type="scientific">Oribacterium sinus</name>
    <dbReference type="NCBI Taxonomy" id="237576"/>
    <lineage>
        <taxon>Bacteria</taxon>
        <taxon>Bacillati</taxon>
        <taxon>Bacillota</taxon>
        <taxon>Clostridia</taxon>
        <taxon>Lachnospirales</taxon>
        <taxon>Lachnospiraceae</taxon>
        <taxon>Oribacterium</taxon>
    </lineage>
</organism>
<dbReference type="InterPro" id="IPR013785">
    <property type="entry name" value="Aldolase_TIM"/>
</dbReference>
<dbReference type="SFLD" id="SFLDG01099">
    <property type="entry name" value="Uncharacterised_Radical_SAM_Su"/>
    <property type="match status" value="1"/>
</dbReference>
<evidence type="ECO:0000256" key="5">
    <source>
        <dbReference type="PIRSR" id="PIRSR004869-50"/>
    </source>
</evidence>
<keyword evidence="1 5" id="KW-0949">S-adenosyl-L-methionine</keyword>
<comment type="caution">
    <text evidence="7">The sequence shown here is derived from an EMBL/GenBank/DDBJ whole genome shotgun (WGS) entry which is preliminary data.</text>
</comment>
<dbReference type="Proteomes" id="UP000522163">
    <property type="component" value="Unassembled WGS sequence"/>
</dbReference>
<keyword evidence="3 5" id="KW-0408">Iron</keyword>
<keyword evidence="2 5" id="KW-0479">Metal-binding</keyword>
<dbReference type="InterPro" id="IPR016431">
    <property type="entry name" value="Pyrv-formate_lyase-activ_prd"/>
</dbReference>
<evidence type="ECO:0000256" key="4">
    <source>
        <dbReference type="ARBA" id="ARBA00023014"/>
    </source>
</evidence>
<evidence type="ECO:0000256" key="1">
    <source>
        <dbReference type="ARBA" id="ARBA00022691"/>
    </source>
</evidence>
<gene>
    <name evidence="7" type="ORF">HNQ46_002268</name>
</gene>
<feature type="domain" description="Radical SAM core" evidence="6">
    <location>
        <begin position="113"/>
        <end position="244"/>
    </location>
</feature>
<sequence>MSQIQEIDEIQEEKSNIIQGEKSQIVREEKPKIAREEKTNIVQEEKSNTVQGGEKQSILSYASCRLCPRECKVNRFKGERGFCHAGSVMHIGRAAPHFWEEPCISGSKGSGTIFFSYCSLSCVFCQNQRLSRGEIGEVVSVEELYQHFLSLEKLGCHNINLVTGEHYLPGILEAIGLAKKRGFSLPFVWNCSGYQSSEVLASCEGLIDIYLFDFKYIKEDTALRYSKAKDYPMRAKEALAECIRQCPELEYKEGLLQKGVILRHLLLPNQVYQAKKVLKYAYEEYGENILYSLLWQYIPYGNLEAYPEIDRRVYGKEYEKWIRYAEELGIQNAYMQEEESAKESFIPEFTEKRI</sequence>
<feature type="binding site" evidence="5">
    <location>
        <position position="125"/>
    </location>
    <ligand>
        <name>[4Fe-4S] cluster</name>
        <dbReference type="ChEBI" id="CHEBI:49883"/>
        <note>4Fe-4S-S-AdoMet</note>
    </ligand>
</feature>
<evidence type="ECO:0000259" key="6">
    <source>
        <dbReference type="Pfam" id="PF04055"/>
    </source>
</evidence>
<reference evidence="7 8" key="1">
    <citation type="submission" date="2020-08" db="EMBL/GenBank/DDBJ databases">
        <title>Genomic Encyclopedia of Type Strains, Phase IV (KMG-IV): sequencing the most valuable type-strain genomes for metagenomic binning, comparative biology and taxonomic classification.</title>
        <authorList>
            <person name="Goeker M."/>
        </authorList>
    </citation>
    <scope>NUCLEOTIDE SEQUENCE [LARGE SCALE GENOMIC DNA]</scope>
    <source>
        <strain evidence="7 8">DSM 17245</strain>
    </source>
</reference>
<dbReference type="PIRSF" id="PIRSF004869">
    <property type="entry name" value="PflX_prd"/>
    <property type="match status" value="1"/>
</dbReference>
<feature type="binding site" evidence="5">
    <location>
        <position position="118"/>
    </location>
    <ligand>
        <name>[4Fe-4S] cluster</name>
        <dbReference type="ChEBI" id="CHEBI:49883"/>
        <note>4Fe-4S-S-AdoMet</note>
    </ligand>
</feature>
<keyword evidence="7" id="KW-0670">Pyruvate</keyword>
<dbReference type="PANTHER" id="PTHR43075:SF1">
    <property type="entry name" value="FORMATE LYASE ACTIVATING ENZYME, PUTATIVE (AFU_ORTHOLOGUE AFUA_2G15630)-RELATED"/>
    <property type="match status" value="1"/>
</dbReference>
<dbReference type="GO" id="GO:0046872">
    <property type="term" value="F:metal ion binding"/>
    <property type="evidence" value="ECO:0007669"/>
    <property type="project" value="UniProtKB-KW"/>
</dbReference>
<feature type="binding site" evidence="5">
    <location>
        <position position="122"/>
    </location>
    <ligand>
        <name>[4Fe-4S] cluster</name>
        <dbReference type="ChEBI" id="CHEBI:49883"/>
        <note>4Fe-4S-S-AdoMet</note>
    </ligand>
</feature>
<keyword evidence="7" id="KW-0456">Lyase</keyword>
<dbReference type="GO" id="GO:0051536">
    <property type="term" value="F:iron-sulfur cluster binding"/>
    <property type="evidence" value="ECO:0007669"/>
    <property type="project" value="UniProtKB-KW"/>
</dbReference>
<dbReference type="SUPFAM" id="SSF102114">
    <property type="entry name" value="Radical SAM enzymes"/>
    <property type="match status" value="1"/>
</dbReference>
<evidence type="ECO:0000313" key="8">
    <source>
        <dbReference type="Proteomes" id="UP000522163"/>
    </source>
</evidence>